<proteinExistence type="predicted"/>
<keyword evidence="5 6" id="KW-0472">Membrane</keyword>
<dbReference type="AlphaFoldDB" id="A0A8J2MVA2"/>
<sequence>MPVEQIEDPFIKVKATPLLIKFVKKNVNNKDAPESIRSLKKSSNKSDCLLKVDAIEWLNNYLIEYRKTSDSKVYLHELLDGTNIDLPKPKVTPRNPILEARIKKLTAQQNNREYHAMTKEVDPVKKRLPEDTIAFQIKEINRQLIAILQFITAVASAFAFGFWGIELILGNLDFGFRLLLGIICGLIVALADIYFLAKKLNEDYIEVTRPMPIYTKLHKD</sequence>
<evidence type="ECO:0000256" key="2">
    <source>
        <dbReference type="ARBA" id="ARBA00022692"/>
    </source>
</evidence>
<feature type="transmembrane region" description="Helical" evidence="6">
    <location>
        <begin position="177"/>
        <end position="197"/>
    </location>
</feature>
<reference evidence="7" key="1">
    <citation type="submission" date="2021-04" db="EMBL/GenBank/DDBJ databases">
        <authorList>
            <person name="Chebbi M.A.C M."/>
        </authorList>
    </citation>
    <scope>NUCLEOTIDE SEQUENCE</scope>
</reference>
<organism evidence="7 8">
    <name type="scientific">Cotesia congregata</name>
    <name type="common">Parasitoid wasp</name>
    <name type="synonym">Apanteles congregatus</name>
    <dbReference type="NCBI Taxonomy" id="51543"/>
    <lineage>
        <taxon>Eukaryota</taxon>
        <taxon>Metazoa</taxon>
        <taxon>Ecdysozoa</taxon>
        <taxon>Arthropoda</taxon>
        <taxon>Hexapoda</taxon>
        <taxon>Insecta</taxon>
        <taxon>Pterygota</taxon>
        <taxon>Neoptera</taxon>
        <taxon>Endopterygota</taxon>
        <taxon>Hymenoptera</taxon>
        <taxon>Apocrita</taxon>
        <taxon>Ichneumonoidea</taxon>
        <taxon>Braconidae</taxon>
        <taxon>Microgastrinae</taxon>
        <taxon>Cotesia</taxon>
    </lineage>
</organism>
<dbReference type="Proteomes" id="UP000786811">
    <property type="component" value="Unassembled WGS sequence"/>
</dbReference>
<protein>
    <submittedName>
        <fullName evidence="7">Similar to TMEM199: Transmembrane protein 199 (Homo sapiens)</fullName>
    </submittedName>
</protein>
<evidence type="ECO:0000313" key="8">
    <source>
        <dbReference type="Proteomes" id="UP000786811"/>
    </source>
</evidence>
<keyword evidence="8" id="KW-1185">Reference proteome</keyword>
<keyword evidence="3" id="KW-0256">Endoplasmic reticulum</keyword>
<evidence type="ECO:0000256" key="1">
    <source>
        <dbReference type="ARBA" id="ARBA00004477"/>
    </source>
</evidence>
<dbReference type="PANTHER" id="PTHR31394">
    <property type="entry name" value="TRANSMEMBRANE PROTEIN 199"/>
    <property type="match status" value="1"/>
</dbReference>
<gene>
    <name evidence="7" type="ORF">HICCMSTLAB_LOCUS8713</name>
</gene>
<dbReference type="InterPro" id="IPR021013">
    <property type="entry name" value="ATPase_Vma12"/>
</dbReference>
<evidence type="ECO:0000256" key="3">
    <source>
        <dbReference type="ARBA" id="ARBA00022824"/>
    </source>
</evidence>
<dbReference type="GO" id="GO:0005789">
    <property type="term" value="C:endoplasmic reticulum membrane"/>
    <property type="evidence" value="ECO:0007669"/>
    <property type="project" value="UniProtKB-SubCell"/>
</dbReference>
<dbReference type="EMBL" id="CAJNRD030001121">
    <property type="protein sequence ID" value="CAG5097449.1"/>
    <property type="molecule type" value="Genomic_DNA"/>
</dbReference>
<dbReference type="Pfam" id="PF11712">
    <property type="entry name" value="Vma12"/>
    <property type="match status" value="1"/>
</dbReference>
<evidence type="ECO:0000256" key="4">
    <source>
        <dbReference type="ARBA" id="ARBA00022989"/>
    </source>
</evidence>
<feature type="transmembrane region" description="Helical" evidence="6">
    <location>
        <begin position="144"/>
        <end position="165"/>
    </location>
</feature>
<evidence type="ECO:0000313" key="7">
    <source>
        <dbReference type="EMBL" id="CAG5097449.1"/>
    </source>
</evidence>
<comment type="caution">
    <text evidence="7">The sequence shown here is derived from an EMBL/GenBank/DDBJ whole genome shotgun (WGS) entry which is preliminary data.</text>
</comment>
<name>A0A8J2MVA2_COTCN</name>
<dbReference type="PANTHER" id="PTHR31394:SF1">
    <property type="entry name" value="TRANSMEMBRANE PROTEIN 199"/>
    <property type="match status" value="1"/>
</dbReference>
<accession>A0A8J2MVA2</accession>
<keyword evidence="2 6" id="KW-0812">Transmembrane</keyword>
<dbReference type="GO" id="GO:0070072">
    <property type="term" value="P:vacuolar proton-transporting V-type ATPase complex assembly"/>
    <property type="evidence" value="ECO:0007669"/>
    <property type="project" value="InterPro"/>
</dbReference>
<dbReference type="OrthoDB" id="19981at2759"/>
<evidence type="ECO:0000256" key="6">
    <source>
        <dbReference type="SAM" id="Phobius"/>
    </source>
</evidence>
<keyword evidence="4 6" id="KW-1133">Transmembrane helix</keyword>
<comment type="subcellular location">
    <subcellularLocation>
        <location evidence="1">Endoplasmic reticulum membrane</location>
        <topology evidence="1">Multi-pass membrane protein</topology>
    </subcellularLocation>
</comment>
<evidence type="ECO:0000256" key="5">
    <source>
        <dbReference type="ARBA" id="ARBA00023136"/>
    </source>
</evidence>